<keyword evidence="1" id="KW-0812">Transmembrane</keyword>
<feature type="transmembrane region" description="Helical" evidence="1">
    <location>
        <begin position="5"/>
        <end position="23"/>
    </location>
</feature>
<gene>
    <name evidence="2" type="ORF">H8S09_10560</name>
</gene>
<accession>A0A8I0DVD9</accession>
<dbReference type="AlphaFoldDB" id="A0A8I0DVD9"/>
<sequence length="194" mass="23015">MNGLIIKVLSISIAVVTVVYLIIYKGNTMITKIFSVCIIAAMVIYWIVYERNTRKRKKQELQRDDYLFAKENDLPLQINWNEINDFLSDSGYGVNMPMENWFMMDWARQPCVENGIKEGKFSMKGFRVLQALSNDMKHIFYDVRFNYDRGPDIEDKNRKYEAVKKVLDTKYAGLSEEVRKNIYDQFVKIYERKI</sequence>
<organism evidence="2 3">
    <name type="scientific">Coprococcus hominis</name>
    <name type="common">ex Liu et al. 2022</name>
    <dbReference type="NCBI Taxonomy" id="2763039"/>
    <lineage>
        <taxon>Bacteria</taxon>
        <taxon>Bacillati</taxon>
        <taxon>Bacillota</taxon>
        <taxon>Clostridia</taxon>
        <taxon>Lachnospirales</taxon>
        <taxon>Lachnospiraceae</taxon>
        <taxon>Coprococcus</taxon>
    </lineage>
</organism>
<keyword evidence="1" id="KW-0472">Membrane</keyword>
<feature type="transmembrane region" description="Helical" evidence="1">
    <location>
        <begin position="29"/>
        <end position="48"/>
    </location>
</feature>
<comment type="caution">
    <text evidence="2">The sequence shown here is derived from an EMBL/GenBank/DDBJ whole genome shotgun (WGS) entry which is preliminary data.</text>
</comment>
<proteinExistence type="predicted"/>
<keyword evidence="1" id="KW-1133">Transmembrane helix</keyword>
<protein>
    <submittedName>
        <fullName evidence="2">Uncharacterized protein</fullName>
    </submittedName>
</protein>
<keyword evidence="3" id="KW-1185">Reference proteome</keyword>
<dbReference type="GeneID" id="92831342"/>
<dbReference type="RefSeq" id="WP_004851524.1">
    <property type="nucleotide sequence ID" value="NZ_JACOOX010000005.1"/>
</dbReference>
<evidence type="ECO:0000313" key="2">
    <source>
        <dbReference type="EMBL" id="MBC5663327.1"/>
    </source>
</evidence>
<evidence type="ECO:0000256" key="1">
    <source>
        <dbReference type="SAM" id="Phobius"/>
    </source>
</evidence>
<dbReference type="EMBL" id="JACOOX010000005">
    <property type="protein sequence ID" value="MBC5663327.1"/>
    <property type="molecule type" value="Genomic_DNA"/>
</dbReference>
<evidence type="ECO:0000313" key="3">
    <source>
        <dbReference type="Proteomes" id="UP000615234"/>
    </source>
</evidence>
<dbReference type="Proteomes" id="UP000615234">
    <property type="component" value="Unassembled WGS sequence"/>
</dbReference>
<reference evidence="2 3" key="1">
    <citation type="submission" date="2020-08" db="EMBL/GenBank/DDBJ databases">
        <title>Genome public.</title>
        <authorList>
            <person name="Liu C."/>
            <person name="Sun Q."/>
        </authorList>
    </citation>
    <scope>NUCLEOTIDE SEQUENCE [LARGE SCALE GENOMIC DNA]</scope>
    <source>
        <strain evidence="2 3">NSJ-10</strain>
    </source>
</reference>
<name>A0A8I0DVD9_9FIRM</name>